<reference evidence="1 2" key="1">
    <citation type="submission" date="2018-08" db="EMBL/GenBank/DDBJ databases">
        <title>Genomic Encyclopedia of Archaeal and Bacterial Type Strains, Phase II (KMG-II): from individual species to whole genera.</title>
        <authorList>
            <person name="Goeker M."/>
        </authorList>
    </citation>
    <scope>NUCLEOTIDE SEQUENCE [LARGE SCALE GENOMIC DNA]</scope>
    <source>
        <strain evidence="1 2">DSM 45791</strain>
    </source>
</reference>
<proteinExistence type="predicted"/>
<accession>A0A3E0HGE1</accession>
<evidence type="ECO:0000313" key="1">
    <source>
        <dbReference type="EMBL" id="REH44789.1"/>
    </source>
</evidence>
<name>A0A3E0HGE1_9PSEU</name>
<dbReference type="RefSeq" id="WP_116176709.1">
    <property type="nucleotide sequence ID" value="NZ_CP144375.1"/>
</dbReference>
<dbReference type="EMBL" id="QUNO01000008">
    <property type="protein sequence ID" value="REH44789.1"/>
    <property type="molecule type" value="Genomic_DNA"/>
</dbReference>
<organism evidence="1 2">
    <name type="scientific">Kutzneria buriramensis</name>
    <dbReference type="NCBI Taxonomy" id="1045776"/>
    <lineage>
        <taxon>Bacteria</taxon>
        <taxon>Bacillati</taxon>
        <taxon>Actinomycetota</taxon>
        <taxon>Actinomycetes</taxon>
        <taxon>Pseudonocardiales</taxon>
        <taxon>Pseudonocardiaceae</taxon>
        <taxon>Kutzneria</taxon>
    </lineage>
</organism>
<gene>
    <name evidence="1" type="ORF">BCF44_108269</name>
</gene>
<sequence>MTTAAEFRTLLGVDVIESASTAPHLLPQVTTVLETLLAGGMDAAGVPRDDAVDAQYTGDGWLYAFPSALLGQAVDLGPALAPIVAEHNKWNKLELRLRLAVEVGPLPDGQGFHPSNIARARLLEAPAFKALARRCMAERPDGSMSTAIIVSDAVYQSVFRHDWARHARPTDFAELAVTNKEFTARAWVAVPGFDARTLAAFIAEDLPQASAPVEETDATRPGPVTSVMNAGENYGVQAHVINGGVVQNHRR</sequence>
<dbReference type="OrthoDB" id="3628614at2"/>
<dbReference type="AlphaFoldDB" id="A0A3E0HGE1"/>
<keyword evidence="2" id="KW-1185">Reference proteome</keyword>
<dbReference type="Proteomes" id="UP000256269">
    <property type="component" value="Unassembled WGS sequence"/>
</dbReference>
<comment type="caution">
    <text evidence="1">The sequence shown here is derived from an EMBL/GenBank/DDBJ whole genome shotgun (WGS) entry which is preliminary data.</text>
</comment>
<protein>
    <submittedName>
        <fullName evidence="1">Uncharacterized protein</fullName>
    </submittedName>
</protein>
<evidence type="ECO:0000313" key="2">
    <source>
        <dbReference type="Proteomes" id="UP000256269"/>
    </source>
</evidence>